<dbReference type="Gene3D" id="1.10.287.470">
    <property type="entry name" value="Helix hairpin bin"/>
    <property type="match status" value="1"/>
</dbReference>
<dbReference type="PANTHER" id="PTHR30469:SF36">
    <property type="entry name" value="BLL3903 PROTEIN"/>
    <property type="match status" value="1"/>
</dbReference>
<keyword evidence="12" id="KW-1185">Reference proteome</keyword>
<evidence type="ECO:0000256" key="5">
    <source>
        <dbReference type="ARBA" id="ARBA00022519"/>
    </source>
</evidence>
<evidence type="ECO:0000256" key="4">
    <source>
        <dbReference type="ARBA" id="ARBA00022475"/>
    </source>
</evidence>
<dbReference type="Pfam" id="PF25944">
    <property type="entry name" value="Beta-barrel_RND"/>
    <property type="match status" value="1"/>
</dbReference>
<gene>
    <name evidence="11" type="primary">mdtA</name>
    <name evidence="11" type="ordered locus">SNE_A11230</name>
</gene>
<proteinExistence type="inferred from homology"/>
<feature type="domain" description="Multidrug resistance protein MdtA-like C-terminal permuted SH3" evidence="10">
    <location>
        <begin position="293"/>
        <end position="352"/>
    </location>
</feature>
<keyword evidence="6" id="KW-0472">Membrane</keyword>
<dbReference type="Pfam" id="PF25917">
    <property type="entry name" value="BSH_RND"/>
    <property type="match status" value="1"/>
</dbReference>
<evidence type="ECO:0000259" key="9">
    <source>
        <dbReference type="Pfam" id="PF25944"/>
    </source>
</evidence>
<dbReference type="Gene3D" id="2.40.50.100">
    <property type="match status" value="1"/>
</dbReference>
<dbReference type="GO" id="GO:1990281">
    <property type="term" value="C:efflux pump complex"/>
    <property type="evidence" value="ECO:0007669"/>
    <property type="project" value="TreeGrafter"/>
</dbReference>
<evidence type="ECO:0000256" key="6">
    <source>
        <dbReference type="ARBA" id="ARBA00023136"/>
    </source>
</evidence>
<keyword evidence="5" id="KW-0997">Cell inner membrane</keyword>
<dbReference type="EMBL" id="FR872582">
    <property type="protein sequence ID" value="CCB89000.1"/>
    <property type="molecule type" value="Genomic_DNA"/>
</dbReference>
<dbReference type="GO" id="GO:0015562">
    <property type="term" value="F:efflux transmembrane transporter activity"/>
    <property type="evidence" value="ECO:0007669"/>
    <property type="project" value="TreeGrafter"/>
</dbReference>
<keyword evidence="4" id="KW-1003">Cell membrane</keyword>
<protein>
    <submittedName>
        <fullName evidence="11">Multidrug resistance protein mdtA</fullName>
    </submittedName>
</protein>
<name>F8L4X5_SIMNZ</name>
<dbReference type="STRING" id="331113.SNE_A11230"/>
<dbReference type="eggNOG" id="COG0845">
    <property type="taxonomic scope" value="Bacteria"/>
</dbReference>
<dbReference type="Pfam" id="PF25967">
    <property type="entry name" value="RND-MFP_C"/>
    <property type="match status" value="1"/>
</dbReference>
<dbReference type="PROSITE" id="PS51257">
    <property type="entry name" value="PROKAR_LIPOPROTEIN"/>
    <property type="match status" value="1"/>
</dbReference>
<feature type="domain" description="Multidrug resistance protein MdtA-like barrel-sandwich hybrid" evidence="8">
    <location>
        <begin position="58"/>
        <end position="199"/>
    </location>
</feature>
<dbReference type="AlphaFoldDB" id="F8L4X5"/>
<dbReference type="InterPro" id="IPR058627">
    <property type="entry name" value="MdtA-like_C"/>
</dbReference>
<evidence type="ECO:0000256" key="3">
    <source>
        <dbReference type="ARBA" id="ARBA00022448"/>
    </source>
</evidence>
<dbReference type="PANTHER" id="PTHR30469">
    <property type="entry name" value="MULTIDRUG RESISTANCE PROTEIN MDTA"/>
    <property type="match status" value="1"/>
</dbReference>
<dbReference type="OrthoDB" id="9772050at2"/>
<comment type="subcellular location">
    <subcellularLocation>
        <location evidence="1">Cell membrane</location>
    </subcellularLocation>
</comment>
<dbReference type="NCBIfam" id="TIGR01730">
    <property type="entry name" value="RND_mfp"/>
    <property type="match status" value="1"/>
</dbReference>
<dbReference type="Gene3D" id="2.40.30.170">
    <property type="match status" value="1"/>
</dbReference>
<dbReference type="FunFam" id="2.40.420.20:FF:000001">
    <property type="entry name" value="Efflux RND transporter periplasmic adaptor subunit"/>
    <property type="match status" value="1"/>
</dbReference>
<dbReference type="HOGENOM" id="CLU_018816_2_0_0"/>
<reference key="1">
    <citation type="journal article" date="2011" name="Mol. Biol. Evol.">
        <title>Unity in variety -- the pan-genome of the Chlamydiae.</title>
        <authorList>
            <person name="Collingro A."/>
            <person name="Tischler P."/>
            <person name="Weinmaier T."/>
            <person name="Penz T."/>
            <person name="Heinz E."/>
            <person name="Brunham R.C."/>
            <person name="Read T.D."/>
            <person name="Bavoil P.M."/>
            <person name="Sachse K."/>
            <person name="Kahane S."/>
            <person name="Friedman M.G."/>
            <person name="Rattei T."/>
            <person name="Myers G.S.A."/>
            <person name="Horn M."/>
        </authorList>
    </citation>
    <scope>NUCLEOTIDE SEQUENCE</scope>
    <source>
        <strain>Z</strain>
    </source>
</reference>
<dbReference type="KEGG" id="sng:SNE_A11230"/>
<evidence type="ECO:0000313" key="11">
    <source>
        <dbReference type="EMBL" id="CCB89000.1"/>
    </source>
</evidence>
<feature type="domain" description="Multidrug resistance protein MdtA-like beta-barrel" evidence="9">
    <location>
        <begin position="205"/>
        <end position="289"/>
    </location>
</feature>
<feature type="domain" description="Multidrug resistance protein MdtA-like alpha-helical hairpin" evidence="7">
    <location>
        <begin position="99"/>
        <end position="168"/>
    </location>
</feature>
<dbReference type="GO" id="GO:0030313">
    <property type="term" value="C:cell envelope"/>
    <property type="evidence" value="ECO:0007669"/>
    <property type="project" value="UniProtKB-SubCell"/>
</dbReference>
<evidence type="ECO:0000259" key="7">
    <source>
        <dbReference type="Pfam" id="PF25876"/>
    </source>
</evidence>
<reference evidence="11 12" key="2">
    <citation type="journal article" date="2011" name="Mol. Biol. Evol.">
        <title>Unity in variety--the pan-genome of the Chlamydiae.</title>
        <authorList>
            <person name="Collingro A."/>
            <person name="Tischler P."/>
            <person name="Weinmaier T."/>
            <person name="Penz T."/>
            <person name="Heinz E."/>
            <person name="Brunham R.C."/>
            <person name="Read T.D."/>
            <person name="Bavoil P.M."/>
            <person name="Sachse K."/>
            <person name="Kahane S."/>
            <person name="Friedman M.G."/>
            <person name="Rattei T."/>
            <person name="Myers G.S."/>
            <person name="Horn M."/>
        </authorList>
    </citation>
    <scope>NUCLEOTIDE SEQUENCE [LARGE SCALE GENOMIC DNA]</scope>
    <source>
        <strain evidence="12">ATCC VR-1471 / Z</strain>
    </source>
</reference>
<evidence type="ECO:0000256" key="1">
    <source>
        <dbReference type="ARBA" id="ARBA00004236"/>
    </source>
</evidence>
<dbReference type="InterPro" id="IPR058624">
    <property type="entry name" value="MdtA-like_HH"/>
</dbReference>
<dbReference type="RefSeq" id="WP_013943467.1">
    <property type="nucleotide sequence ID" value="NC_015713.1"/>
</dbReference>
<organism evidence="11 12">
    <name type="scientific">Simkania negevensis (strain ATCC VR-1471 / DSM 27360 / Z)</name>
    <dbReference type="NCBI Taxonomy" id="331113"/>
    <lineage>
        <taxon>Bacteria</taxon>
        <taxon>Pseudomonadati</taxon>
        <taxon>Chlamydiota</taxon>
        <taxon>Chlamydiia</taxon>
        <taxon>Parachlamydiales</taxon>
        <taxon>Simkaniaceae</taxon>
        <taxon>Simkania</taxon>
    </lineage>
</organism>
<evidence type="ECO:0000259" key="8">
    <source>
        <dbReference type="Pfam" id="PF25917"/>
    </source>
</evidence>
<evidence type="ECO:0000259" key="10">
    <source>
        <dbReference type="Pfam" id="PF25967"/>
    </source>
</evidence>
<accession>F8L4X5</accession>
<comment type="similarity">
    <text evidence="2">Belongs to the membrane fusion protein (MFP) (TC 8.A.1) family.</text>
</comment>
<dbReference type="Pfam" id="PF25876">
    <property type="entry name" value="HH_MFP_RND"/>
    <property type="match status" value="1"/>
</dbReference>
<dbReference type="InterPro" id="IPR058625">
    <property type="entry name" value="MdtA-like_BSH"/>
</dbReference>
<evidence type="ECO:0000256" key="2">
    <source>
        <dbReference type="ARBA" id="ARBA00009477"/>
    </source>
</evidence>
<keyword evidence="3" id="KW-0813">Transport</keyword>
<sequence length="372" mass="41593">MKKHFISIFVLVLGISLVGCSKKQIKKEPKPVPVKVARATTQSVPYFIKTVGHMESINIVNIMAQANGRLMKTYFNDGDFINEGDLLFLIDQRPYFASLKKAEGALEESIANMMYARRTAERNSKLVQDEYISQDTFDSLVTNVQADEGIVKQNEGVLEDAEINLSYTTIYSPITARAGQRLLDDGNLVLQNAETPLVTLNQISPIYATFFINEKDLQKVQRCQRQSNGGLQTIVTVEDPQVPSYKGPLTFIDNGVDLSTGMIMMKATLPNEDKTLWPNQYVQVQLNLETIDDAVLVPFEAVQTNSKGKFVFIVKGNDTVEMRSVEVGQRQDDNSIVILKGLKDRERVVTEGQISLYNGAQIKIVKNENEDG</sequence>
<dbReference type="InterPro" id="IPR058626">
    <property type="entry name" value="MdtA-like_b-barrel"/>
</dbReference>
<evidence type="ECO:0000313" key="12">
    <source>
        <dbReference type="Proteomes" id="UP000000496"/>
    </source>
</evidence>
<dbReference type="Proteomes" id="UP000000496">
    <property type="component" value="Chromosome gsn.131"/>
</dbReference>
<dbReference type="SUPFAM" id="SSF111369">
    <property type="entry name" value="HlyD-like secretion proteins"/>
    <property type="match status" value="1"/>
</dbReference>
<dbReference type="Gene3D" id="2.40.420.20">
    <property type="match status" value="1"/>
</dbReference>
<dbReference type="InterPro" id="IPR006143">
    <property type="entry name" value="RND_pump_MFP"/>
</dbReference>